<dbReference type="Pfam" id="PF01796">
    <property type="entry name" value="OB_ChsH2_C"/>
    <property type="match status" value="1"/>
</dbReference>
<dbReference type="EMBL" id="POUA01000182">
    <property type="protein sequence ID" value="PZG41063.1"/>
    <property type="molecule type" value="Genomic_DNA"/>
</dbReference>
<evidence type="ECO:0008006" key="5">
    <source>
        <dbReference type="Google" id="ProtNLM"/>
    </source>
</evidence>
<gene>
    <name evidence="3" type="ORF">C1I98_21925</name>
</gene>
<dbReference type="AlphaFoldDB" id="A0A2W2FZD5"/>
<feature type="domain" description="ChsH2 rubredoxin-like zinc ribbon" evidence="2">
    <location>
        <begin position="12"/>
        <end position="43"/>
    </location>
</feature>
<dbReference type="Proteomes" id="UP000248544">
    <property type="component" value="Unassembled WGS sequence"/>
</dbReference>
<comment type="caution">
    <text evidence="3">The sequence shown here is derived from an EMBL/GenBank/DDBJ whole genome shotgun (WGS) entry which is preliminary data.</text>
</comment>
<dbReference type="InterPro" id="IPR012340">
    <property type="entry name" value="NA-bd_OB-fold"/>
</dbReference>
<dbReference type="Gene3D" id="6.10.30.10">
    <property type="match status" value="1"/>
</dbReference>
<dbReference type="InterPro" id="IPR022002">
    <property type="entry name" value="ChsH2_Znr"/>
</dbReference>
<keyword evidence="4" id="KW-1185">Reference proteome</keyword>
<evidence type="ECO:0000259" key="1">
    <source>
        <dbReference type="Pfam" id="PF01796"/>
    </source>
</evidence>
<evidence type="ECO:0000313" key="3">
    <source>
        <dbReference type="EMBL" id="PZG41063.1"/>
    </source>
</evidence>
<dbReference type="SUPFAM" id="SSF50249">
    <property type="entry name" value="Nucleic acid-binding proteins"/>
    <property type="match status" value="1"/>
</dbReference>
<name>A0A2W2FZD5_9ACTN</name>
<proteinExistence type="predicted"/>
<evidence type="ECO:0000259" key="2">
    <source>
        <dbReference type="Pfam" id="PF12172"/>
    </source>
</evidence>
<reference evidence="3 4" key="1">
    <citation type="submission" date="2018-01" db="EMBL/GenBank/DDBJ databases">
        <title>Draft genome sequence of Sphaerisporangium sp. 7K107.</title>
        <authorList>
            <person name="Sahin N."/>
            <person name="Saygin H."/>
            <person name="Ay H."/>
        </authorList>
    </citation>
    <scope>NUCLEOTIDE SEQUENCE [LARGE SCALE GENOMIC DNA]</scope>
    <source>
        <strain evidence="3 4">7K107</strain>
    </source>
</reference>
<feature type="domain" description="ChsH2 C-terminal OB-fold" evidence="1">
    <location>
        <begin position="49"/>
        <end position="115"/>
    </location>
</feature>
<dbReference type="PANTHER" id="PTHR34075:SF5">
    <property type="entry name" value="BLR3430 PROTEIN"/>
    <property type="match status" value="1"/>
</dbReference>
<organism evidence="3 4">
    <name type="scientific">Spongiactinospora gelatinilytica</name>
    <dbReference type="NCBI Taxonomy" id="2666298"/>
    <lineage>
        <taxon>Bacteria</taxon>
        <taxon>Bacillati</taxon>
        <taxon>Actinomycetota</taxon>
        <taxon>Actinomycetes</taxon>
        <taxon>Streptosporangiales</taxon>
        <taxon>Streptosporangiaceae</taxon>
        <taxon>Spongiactinospora</taxon>
    </lineage>
</organism>
<dbReference type="InterPro" id="IPR052513">
    <property type="entry name" value="Thioester_dehydratase-like"/>
</dbReference>
<evidence type="ECO:0000313" key="4">
    <source>
        <dbReference type="Proteomes" id="UP000248544"/>
    </source>
</evidence>
<dbReference type="InterPro" id="IPR002878">
    <property type="entry name" value="ChsH2_C"/>
</dbReference>
<dbReference type="PANTHER" id="PTHR34075">
    <property type="entry name" value="BLR3430 PROTEIN"/>
    <property type="match status" value="1"/>
</dbReference>
<dbReference type="Pfam" id="PF12172">
    <property type="entry name" value="zf-ChsH2"/>
    <property type="match status" value="1"/>
</dbReference>
<sequence length="130" mass="14081">MSHGDAITAPFWAGAREGRLLLQRCARCGAHQFYPRPFCLACDHDTLKWEAAAGTGVVYSRTEVHVKVREDLVPPYTVAVVALDEGPRLTTLIVDGDGDPGAGCEIGDPVEVLWRARAEAPPLPVFKRSA</sequence>
<protein>
    <recommendedName>
        <fullName evidence="5">DNA-binding protein</fullName>
    </recommendedName>
</protein>
<accession>A0A2W2FZD5</accession>